<dbReference type="GO" id="GO:0005524">
    <property type="term" value="F:ATP binding"/>
    <property type="evidence" value="ECO:0007669"/>
    <property type="project" value="UniProtKB-KW"/>
</dbReference>
<dbReference type="FunFam" id="3.40.50.300:FF:000014">
    <property type="entry name" value="DNA polymerase III subunit gamma/tau"/>
    <property type="match status" value="1"/>
</dbReference>
<name>A0A174SSM0_9FIRM</name>
<dbReference type="PANTHER" id="PTHR11669:SF0">
    <property type="entry name" value="PROTEIN STICHEL-LIKE 2"/>
    <property type="match status" value="1"/>
</dbReference>
<dbReference type="GO" id="GO:0003677">
    <property type="term" value="F:DNA binding"/>
    <property type="evidence" value="ECO:0007669"/>
    <property type="project" value="InterPro"/>
</dbReference>
<evidence type="ECO:0000313" key="14">
    <source>
        <dbReference type="EMBL" id="CUP99351.1"/>
    </source>
</evidence>
<evidence type="ECO:0000313" key="15">
    <source>
        <dbReference type="EMBL" id="RHE77505.1"/>
    </source>
</evidence>
<protein>
    <recommendedName>
        <fullName evidence="2">DNA-directed DNA polymerase</fullName>
        <ecNumber evidence="2">2.7.7.7</ecNumber>
    </recommendedName>
</protein>
<dbReference type="Proteomes" id="UP000283928">
    <property type="component" value="Unassembled WGS sequence"/>
</dbReference>
<dbReference type="GO" id="GO:0009360">
    <property type="term" value="C:DNA polymerase III complex"/>
    <property type="evidence" value="ECO:0007669"/>
    <property type="project" value="InterPro"/>
</dbReference>
<dbReference type="EMBL" id="QSKO01000003">
    <property type="protein sequence ID" value="RHE77505.1"/>
    <property type="molecule type" value="Genomic_DNA"/>
</dbReference>
<evidence type="ECO:0000256" key="12">
    <source>
        <dbReference type="SAM" id="MobiDB-lite"/>
    </source>
</evidence>
<evidence type="ECO:0000256" key="8">
    <source>
        <dbReference type="ARBA" id="ARBA00022833"/>
    </source>
</evidence>
<dbReference type="AlphaFoldDB" id="A0A174SSM0"/>
<dbReference type="NCBIfam" id="TIGR02397">
    <property type="entry name" value="dnaX_nterm"/>
    <property type="match status" value="1"/>
</dbReference>
<dbReference type="SUPFAM" id="SSF48019">
    <property type="entry name" value="post-AAA+ oligomerization domain-like"/>
    <property type="match status" value="1"/>
</dbReference>
<evidence type="ECO:0000313" key="17">
    <source>
        <dbReference type="Proteomes" id="UP000283928"/>
    </source>
</evidence>
<dbReference type="InterPro" id="IPR050238">
    <property type="entry name" value="DNA_Rep/Repair_Clamp_Loader"/>
</dbReference>
<dbReference type="InterPro" id="IPR027417">
    <property type="entry name" value="P-loop_NTPase"/>
</dbReference>
<keyword evidence="9" id="KW-0067">ATP-binding</keyword>
<reference evidence="15 17" key="2">
    <citation type="submission" date="2018-08" db="EMBL/GenBank/DDBJ databases">
        <title>A genome reference for cultivated species of the human gut microbiota.</title>
        <authorList>
            <person name="Zou Y."/>
            <person name="Xue W."/>
            <person name="Luo G."/>
        </authorList>
    </citation>
    <scope>NUCLEOTIDE SEQUENCE [LARGE SCALE GENOMIC DNA]</scope>
    <source>
        <strain evidence="15 17">AM27-32LB</strain>
    </source>
</reference>
<keyword evidence="6" id="KW-0479">Metal-binding</keyword>
<dbReference type="RefSeq" id="WP_022388572.1">
    <property type="nucleotide sequence ID" value="NZ_CAXSOH010000010.1"/>
</dbReference>
<keyword evidence="10" id="KW-0239">DNA-directed DNA polymerase</keyword>
<dbReference type="Proteomes" id="UP000095413">
    <property type="component" value="Unassembled WGS sequence"/>
</dbReference>
<organism evidence="14 16">
    <name type="scientific">Blautia obeum</name>
    <dbReference type="NCBI Taxonomy" id="40520"/>
    <lineage>
        <taxon>Bacteria</taxon>
        <taxon>Bacillati</taxon>
        <taxon>Bacillota</taxon>
        <taxon>Clostridia</taxon>
        <taxon>Lachnospirales</taxon>
        <taxon>Lachnospiraceae</taxon>
        <taxon>Blautia</taxon>
    </lineage>
</organism>
<keyword evidence="7" id="KW-0547">Nucleotide-binding</keyword>
<gene>
    <name evidence="14" type="primary">dnaX_2</name>
    <name evidence="15" type="ORF">DW723_03935</name>
    <name evidence="14" type="ORF">ERS852533_03329</name>
</gene>
<reference evidence="14 16" key="1">
    <citation type="submission" date="2015-09" db="EMBL/GenBank/DDBJ databases">
        <authorList>
            <consortium name="Pathogen Informatics"/>
        </authorList>
    </citation>
    <scope>NUCLEOTIDE SEQUENCE [LARGE SCALE GENOMIC DNA]</scope>
    <source>
        <strain evidence="14 16">2789STDY5834921</strain>
    </source>
</reference>
<dbReference type="Pfam" id="PF22608">
    <property type="entry name" value="DNAX_ATPase_lid"/>
    <property type="match status" value="1"/>
</dbReference>
<dbReference type="GO" id="GO:0003887">
    <property type="term" value="F:DNA-directed DNA polymerase activity"/>
    <property type="evidence" value="ECO:0007669"/>
    <property type="project" value="UniProtKB-KW"/>
</dbReference>
<evidence type="ECO:0000256" key="9">
    <source>
        <dbReference type="ARBA" id="ARBA00022840"/>
    </source>
</evidence>
<keyword evidence="4 14" id="KW-0548">Nucleotidyltransferase</keyword>
<dbReference type="InterPro" id="IPR001270">
    <property type="entry name" value="ClpA/B"/>
</dbReference>
<comment type="similarity">
    <text evidence="1">Belongs to the DnaX/STICHEL family.</text>
</comment>
<dbReference type="Pfam" id="PF12169">
    <property type="entry name" value="DNA_pol3_gamma3"/>
    <property type="match status" value="1"/>
</dbReference>
<dbReference type="EMBL" id="CZBA01000028">
    <property type="protein sequence ID" value="CUP99351.1"/>
    <property type="molecule type" value="Genomic_DNA"/>
</dbReference>
<proteinExistence type="inferred from homology"/>
<evidence type="ECO:0000256" key="5">
    <source>
        <dbReference type="ARBA" id="ARBA00022705"/>
    </source>
</evidence>
<accession>A0A174SSM0</accession>
<dbReference type="NCBIfam" id="NF004046">
    <property type="entry name" value="PRK05563.1"/>
    <property type="match status" value="1"/>
</dbReference>
<evidence type="ECO:0000256" key="10">
    <source>
        <dbReference type="ARBA" id="ARBA00022932"/>
    </source>
</evidence>
<dbReference type="GO" id="GO:0006261">
    <property type="term" value="P:DNA-templated DNA replication"/>
    <property type="evidence" value="ECO:0007669"/>
    <property type="project" value="TreeGrafter"/>
</dbReference>
<dbReference type="InterPro" id="IPR012763">
    <property type="entry name" value="DNA_pol_III_sug/sutau_N"/>
</dbReference>
<evidence type="ECO:0000256" key="11">
    <source>
        <dbReference type="ARBA" id="ARBA00049244"/>
    </source>
</evidence>
<dbReference type="Pfam" id="PF13177">
    <property type="entry name" value="DNA_pol3_delta2"/>
    <property type="match status" value="1"/>
</dbReference>
<keyword evidence="3 14" id="KW-0808">Transferase</keyword>
<feature type="domain" description="AAA+ ATPase" evidence="13">
    <location>
        <begin position="37"/>
        <end position="179"/>
    </location>
</feature>
<dbReference type="CDD" id="cd00009">
    <property type="entry name" value="AAA"/>
    <property type="match status" value="1"/>
</dbReference>
<dbReference type="CDD" id="cd18137">
    <property type="entry name" value="HLD_clamp_pol_III_gamma_tau"/>
    <property type="match status" value="1"/>
</dbReference>
<keyword evidence="5" id="KW-0235">DNA replication</keyword>
<dbReference type="InterPro" id="IPR008921">
    <property type="entry name" value="DNA_pol3_clamp-load_cplx_C"/>
</dbReference>
<evidence type="ECO:0000256" key="2">
    <source>
        <dbReference type="ARBA" id="ARBA00012417"/>
    </source>
</evidence>
<evidence type="ECO:0000256" key="7">
    <source>
        <dbReference type="ARBA" id="ARBA00022741"/>
    </source>
</evidence>
<evidence type="ECO:0000256" key="1">
    <source>
        <dbReference type="ARBA" id="ARBA00006360"/>
    </source>
</evidence>
<feature type="region of interest" description="Disordered" evidence="12">
    <location>
        <begin position="398"/>
        <end position="418"/>
    </location>
</feature>
<evidence type="ECO:0000313" key="16">
    <source>
        <dbReference type="Proteomes" id="UP000095413"/>
    </source>
</evidence>
<evidence type="ECO:0000259" key="13">
    <source>
        <dbReference type="SMART" id="SM00382"/>
    </source>
</evidence>
<dbReference type="EC" id="2.7.7.7" evidence="2"/>
<dbReference type="Gene3D" id="3.40.50.300">
    <property type="entry name" value="P-loop containing nucleotide triphosphate hydrolases"/>
    <property type="match status" value="1"/>
</dbReference>
<dbReference type="OrthoDB" id="9810148at2"/>
<dbReference type="Gene3D" id="1.10.8.60">
    <property type="match status" value="1"/>
</dbReference>
<dbReference type="InterPro" id="IPR022754">
    <property type="entry name" value="DNA_pol_III_gamma-3"/>
</dbReference>
<dbReference type="SMART" id="SM00382">
    <property type="entry name" value="AAA"/>
    <property type="match status" value="1"/>
</dbReference>
<dbReference type="PANTHER" id="PTHR11669">
    <property type="entry name" value="REPLICATION FACTOR C / DNA POLYMERASE III GAMMA-TAU SUBUNIT"/>
    <property type="match status" value="1"/>
</dbReference>
<dbReference type="Gene3D" id="1.20.272.10">
    <property type="match status" value="1"/>
</dbReference>
<keyword evidence="8" id="KW-0862">Zinc</keyword>
<evidence type="ECO:0000256" key="3">
    <source>
        <dbReference type="ARBA" id="ARBA00022679"/>
    </source>
</evidence>
<dbReference type="GO" id="GO:0046872">
    <property type="term" value="F:metal ion binding"/>
    <property type="evidence" value="ECO:0007669"/>
    <property type="project" value="UniProtKB-KW"/>
</dbReference>
<evidence type="ECO:0000256" key="6">
    <source>
        <dbReference type="ARBA" id="ARBA00022723"/>
    </source>
</evidence>
<dbReference type="FunFam" id="1.10.8.60:FF:000013">
    <property type="entry name" value="DNA polymerase III subunit gamma/tau"/>
    <property type="match status" value="1"/>
</dbReference>
<evidence type="ECO:0000256" key="4">
    <source>
        <dbReference type="ARBA" id="ARBA00022695"/>
    </source>
</evidence>
<sequence length="537" mass="60065">MSYTALYRKFRPDNFEDVKGQDHIVTTLTNQINANRIGHAYLFCGTRGTGKTTVAKILAKAVNCEHPVNGSPCNECEMCKAIQAGTSMNVIEIDAASNNGVDNIREIREEVTYRPTEGRYKVYIIDEVHMLSTGAFNALLKTLEEPPSYVIFILATTEAHKIPITILSRCQRYDFHRISIDTIAARLSELLKVEGVEAEEKAIRYVAKAGDGSMRDALSLLDQCIAFYLGQTLTYDKVLDVLGAVDTEVFSRLLRKVLAGDVTSAIRILEELIVGGRELSQFVGDFTWYMRNLLLVKTSDNPEEAIDVSSENLKLLKEESEMTDSDTLMRYIRIFSDLSNQIRFATQKRVLVEIALIKLCRPAMETNLDSVLDRIRVLEQKIEERPVQQVVVQSAAAPGSEATVAQAEPPKPPQKAAPEDLQKIVASWKMIVGQTTAAFKQALLQSVPKYNGETGEPILYVEFQTPLGRLYPDDSDAKKELQTIIEQKLGKSIELHMLVAEDHQQTNLTQITVDQAIRENIHMDVVIEETPGSEPEE</sequence>
<dbReference type="InterPro" id="IPR045085">
    <property type="entry name" value="HLD_clamp_pol_III_gamma_tau"/>
</dbReference>
<comment type="catalytic activity">
    <reaction evidence="11">
        <text>DNA(n) + a 2'-deoxyribonucleoside 5'-triphosphate = DNA(n+1) + diphosphate</text>
        <dbReference type="Rhea" id="RHEA:22508"/>
        <dbReference type="Rhea" id="RHEA-COMP:17339"/>
        <dbReference type="Rhea" id="RHEA-COMP:17340"/>
        <dbReference type="ChEBI" id="CHEBI:33019"/>
        <dbReference type="ChEBI" id="CHEBI:61560"/>
        <dbReference type="ChEBI" id="CHEBI:173112"/>
        <dbReference type="EC" id="2.7.7.7"/>
    </reaction>
</comment>
<dbReference type="InterPro" id="IPR003593">
    <property type="entry name" value="AAA+_ATPase"/>
</dbReference>
<dbReference type="SUPFAM" id="SSF52540">
    <property type="entry name" value="P-loop containing nucleoside triphosphate hydrolases"/>
    <property type="match status" value="1"/>
</dbReference>
<dbReference type="PRINTS" id="PR00300">
    <property type="entry name" value="CLPPROTEASEA"/>
</dbReference>